<comment type="caution">
    <text evidence="2">The sequence shown here is derived from an EMBL/GenBank/DDBJ whole genome shotgun (WGS) entry which is preliminary data.</text>
</comment>
<evidence type="ECO:0000313" key="2">
    <source>
        <dbReference type="EMBL" id="KAJ6713862.1"/>
    </source>
</evidence>
<accession>A0A9Q0YXS2</accession>
<dbReference type="AlphaFoldDB" id="A0A9Q0YXS2"/>
<reference evidence="2" key="1">
    <citation type="submission" date="2022-11" db="EMBL/GenBank/DDBJ databases">
        <authorList>
            <person name="Hyden B.L."/>
            <person name="Feng K."/>
            <person name="Yates T."/>
            <person name="Jawdy S."/>
            <person name="Smart L.B."/>
            <person name="Muchero W."/>
        </authorList>
    </citation>
    <scope>NUCLEOTIDE SEQUENCE</scope>
    <source>
        <tissue evidence="2">Shoot tip</tissue>
    </source>
</reference>
<feature type="compositionally biased region" description="Acidic residues" evidence="1">
    <location>
        <begin position="29"/>
        <end position="52"/>
    </location>
</feature>
<protein>
    <submittedName>
        <fullName evidence="2">CYCLIC NUCLEOTIDE-GATED ION CHANNEL 7-RELATED</fullName>
    </submittedName>
</protein>
<reference evidence="2" key="2">
    <citation type="journal article" date="2023" name="Int. J. Mol. Sci.">
        <title>De Novo Assembly and Annotation of 11 Diverse Shrub Willow (Salix) Genomes Reveals Novel Gene Organization in Sex-Linked Regions.</title>
        <authorList>
            <person name="Hyden B."/>
            <person name="Feng K."/>
            <person name="Yates T.B."/>
            <person name="Jawdy S."/>
            <person name="Cereghino C."/>
            <person name="Smart L.B."/>
            <person name="Muchero W."/>
        </authorList>
    </citation>
    <scope>NUCLEOTIDE SEQUENCE [LARGE SCALE GENOMIC DNA]</scope>
    <source>
        <tissue evidence="2">Shoot tip</tissue>
    </source>
</reference>
<dbReference type="EMBL" id="JAPFFL010000007">
    <property type="protein sequence ID" value="KAJ6713862.1"/>
    <property type="molecule type" value="Genomic_DNA"/>
</dbReference>
<dbReference type="OrthoDB" id="421226at2759"/>
<proteinExistence type="predicted"/>
<evidence type="ECO:0000313" key="3">
    <source>
        <dbReference type="Proteomes" id="UP001151529"/>
    </source>
</evidence>
<keyword evidence="3" id="KW-1185">Reference proteome</keyword>
<sequence length="104" mass="12047">MSINDWLLIWSNLCYDLIVDSAELRRLEEEEDDDDVDYDEEIDDDDNDDDERELVGQLGSARLRATIFASRFAANALRGHKLRSSNSRGLKMLQKPPEPDFNEE</sequence>
<feature type="region of interest" description="Disordered" evidence="1">
    <location>
        <begin position="28"/>
        <end position="52"/>
    </location>
</feature>
<dbReference type="Proteomes" id="UP001151529">
    <property type="component" value="Chromosome 1"/>
</dbReference>
<organism evidence="2 3">
    <name type="scientific">Salix viminalis</name>
    <name type="common">Common osier</name>
    <name type="synonym">Basket willow</name>
    <dbReference type="NCBI Taxonomy" id="40686"/>
    <lineage>
        <taxon>Eukaryota</taxon>
        <taxon>Viridiplantae</taxon>
        <taxon>Streptophyta</taxon>
        <taxon>Embryophyta</taxon>
        <taxon>Tracheophyta</taxon>
        <taxon>Spermatophyta</taxon>
        <taxon>Magnoliopsida</taxon>
        <taxon>eudicotyledons</taxon>
        <taxon>Gunneridae</taxon>
        <taxon>Pentapetalae</taxon>
        <taxon>rosids</taxon>
        <taxon>fabids</taxon>
        <taxon>Malpighiales</taxon>
        <taxon>Salicaceae</taxon>
        <taxon>Saliceae</taxon>
        <taxon>Salix</taxon>
    </lineage>
</organism>
<feature type="region of interest" description="Disordered" evidence="1">
    <location>
        <begin position="85"/>
        <end position="104"/>
    </location>
</feature>
<name>A0A9Q0YXS2_SALVM</name>
<evidence type="ECO:0000256" key="1">
    <source>
        <dbReference type="SAM" id="MobiDB-lite"/>
    </source>
</evidence>
<gene>
    <name evidence="2" type="ORF">OIU85_025483</name>
</gene>